<feature type="compositionally biased region" description="Low complexity" evidence="1">
    <location>
        <begin position="42"/>
        <end position="108"/>
    </location>
</feature>
<keyword evidence="3" id="KW-1185">Reference proteome</keyword>
<accession>A0A9W4TU89</accession>
<protein>
    <submittedName>
        <fullName evidence="2">Uncharacterized protein</fullName>
    </submittedName>
</protein>
<name>A0A9W4TU89_9ASCO</name>
<feature type="compositionally biased region" description="Low complexity" evidence="1">
    <location>
        <begin position="147"/>
        <end position="159"/>
    </location>
</feature>
<proteinExistence type="predicted"/>
<reference evidence="2" key="1">
    <citation type="submission" date="2022-12" db="EMBL/GenBank/DDBJ databases">
        <authorList>
            <person name="Brejova B."/>
        </authorList>
    </citation>
    <scope>NUCLEOTIDE SEQUENCE</scope>
</reference>
<comment type="caution">
    <text evidence="2">The sequence shown here is derived from an EMBL/GenBank/DDBJ whole genome shotgun (WGS) entry which is preliminary data.</text>
</comment>
<evidence type="ECO:0000256" key="1">
    <source>
        <dbReference type="SAM" id="MobiDB-lite"/>
    </source>
</evidence>
<dbReference type="EMBL" id="CANTUO010000001">
    <property type="protein sequence ID" value="CAI5755739.1"/>
    <property type="molecule type" value="Genomic_DNA"/>
</dbReference>
<dbReference type="OrthoDB" id="3980854at2759"/>
<feature type="compositionally biased region" description="Polar residues" evidence="1">
    <location>
        <begin position="447"/>
        <end position="456"/>
    </location>
</feature>
<feature type="compositionally biased region" description="Polar residues" evidence="1">
    <location>
        <begin position="611"/>
        <end position="631"/>
    </location>
</feature>
<dbReference type="Proteomes" id="UP001152885">
    <property type="component" value="Unassembled WGS sequence"/>
</dbReference>
<feature type="region of interest" description="Disordered" evidence="1">
    <location>
        <begin position="1"/>
        <end position="113"/>
    </location>
</feature>
<gene>
    <name evidence="2" type="ORF">CANVERA_P0255</name>
</gene>
<feature type="region of interest" description="Disordered" evidence="1">
    <location>
        <begin position="604"/>
        <end position="631"/>
    </location>
</feature>
<sequence>MTGILDLLNADDVINNTPPNKASGTNNYHNLNQEKSPPLYKQQQQQQQQQTSMITSLTPPSSDSDLSCSLPPTSDSDLSSSLPPSPPKYKNQNQKQQQKSSSNNHNKPLIVLRDQVPKSKINLSILKSRNFVKLAIRRKYSSKKKLSSSATSSYPSKTPLSNLNESRQSKLHIKSLKAGIKIKLTISSNLFDLYLGLIPFTDERKIYPLFKDDESKVIFETLMRKNIDKKGMISKGLQLINNNVADLSEYSNKIIKSFTSESHLIPTFNSLDTAIHSLFQVKNFTLIRITRSTTDDIHGSCILKLETAKPGDFNLIDDEENSDEMLHSLGKAGEIPNNLFFKKIIARPRYKSNMKIYFIPQDLNCSLYTDYRMFERDLFNGIIQIEFKNLMDVNDLETIRLQGYNRNVYCTFPVDDVLRNYKSMLIESKNNPQENIFQQQQQQQQQPLQIPSYSNRSRPVDDVLIKNKHQQEQQNIHNKFIPQLPTVTQQQNINTHQHQQYPIQQQNPYPYPYSYPPPPMIHHSHSFPPPPPSHQSQHLPQFYAHPLQHPQPPIANPISAGPGISTLPSFVHLPPPTMIMQQNTTFTPRSSIIKEDVLNMLRPFNDRRHSNLNNSELVNKNQTRTGKSITE</sequence>
<evidence type="ECO:0000313" key="3">
    <source>
        <dbReference type="Proteomes" id="UP001152885"/>
    </source>
</evidence>
<feature type="compositionally biased region" description="Polar residues" evidence="1">
    <location>
        <begin position="14"/>
        <end position="35"/>
    </location>
</feature>
<feature type="region of interest" description="Disordered" evidence="1">
    <location>
        <begin position="435"/>
        <end position="456"/>
    </location>
</feature>
<feature type="region of interest" description="Disordered" evidence="1">
    <location>
        <begin position="146"/>
        <end position="166"/>
    </location>
</feature>
<evidence type="ECO:0000313" key="2">
    <source>
        <dbReference type="EMBL" id="CAI5755739.1"/>
    </source>
</evidence>
<organism evidence="2 3">
    <name type="scientific">Candida verbasci</name>
    <dbReference type="NCBI Taxonomy" id="1227364"/>
    <lineage>
        <taxon>Eukaryota</taxon>
        <taxon>Fungi</taxon>
        <taxon>Dikarya</taxon>
        <taxon>Ascomycota</taxon>
        <taxon>Saccharomycotina</taxon>
        <taxon>Pichiomycetes</taxon>
        <taxon>Debaryomycetaceae</taxon>
        <taxon>Candida/Lodderomyces clade</taxon>
        <taxon>Candida</taxon>
    </lineage>
</organism>
<dbReference type="AlphaFoldDB" id="A0A9W4TU89"/>